<evidence type="ECO:0000313" key="1">
    <source>
        <dbReference type="EnsemblPlants" id="Zm00001eb210130_P001"/>
    </source>
</evidence>
<evidence type="ECO:0000313" key="2">
    <source>
        <dbReference type="Proteomes" id="UP000007305"/>
    </source>
</evidence>
<name>A0A804P5P9_MAIZE</name>
<proteinExistence type="predicted"/>
<accession>A0A804P5P9</accession>
<reference evidence="1" key="2">
    <citation type="submission" date="2019-07" db="EMBL/GenBank/DDBJ databases">
        <authorList>
            <person name="Seetharam A."/>
            <person name="Woodhouse M."/>
            <person name="Cannon E."/>
        </authorList>
    </citation>
    <scope>NUCLEOTIDE SEQUENCE [LARGE SCALE GENOMIC DNA]</scope>
    <source>
        <strain evidence="1">cv. B73</strain>
    </source>
</reference>
<reference evidence="2" key="1">
    <citation type="journal article" date="2009" name="Science">
        <title>The B73 maize genome: complexity, diversity, and dynamics.</title>
        <authorList>
            <person name="Schnable P.S."/>
            <person name="Ware D."/>
            <person name="Fulton R.S."/>
            <person name="Stein J.C."/>
            <person name="Wei F."/>
            <person name="Pasternak S."/>
            <person name="Liang C."/>
            <person name="Zhang J."/>
            <person name="Fulton L."/>
            <person name="Graves T.A."/>
            <person name="Minx P."/>
            <person name="Reily A.D."/>
            <person name="Courtney L."/>
            <person name="Kruchowski S.S."/>
            <person name="Tomlinson C."/>
            <person name="Strong C."/>
            <person name="Delehaunty K."/>
            <person name="Fronick C."/>
            <person name="Courtney B."/>
            <person name="Rock S.M."/>
            <person name="Belter E."/>
            <person name="Du F."/>
            <person name="Kim K."/>
            <person name="Abbott R.M."/>
            <person name="Cotton M."/>
            <person name="Levy A."/>
            <person name="Marchetto P."/>
            <person name="Ochoa K."/>
            <person name="Jackson S.M."/>
            <person name="Gillam B."/>
            <person name="Chen W."/>
            <person name="Yan L."/>
            <person name="Higginbotham J."/>
            <person name="Cardenas M."/>
            <person name="Waligorski J."/>
            <person name="Applebaum E."/>
            <person name="Phelps L."/>
            <person name="Falcone J."/>
            <person name="Kanchi K."/>
            <person name="Thane T."/>
            <person name="Scimone A."/>
            <person name="Thane N."/>
            <person name="Henke J."/>
            <person name="Wang T."/>
            <person name="Ruppert J."/>
            <person name="Shah N."/>
            <person name="Rotter K."/>
            <person name="Hodges J."/>
            <person name="Ingenthron E."/>
            <person name="Cordes M."/>
            <person name="Kohlberg S."/>
            <person name="Sgro J."/>
            <person name="Delgado B."/>
            <person name="Mead K."/>
            <person name="Chinwalla A."/>
            <person name="Leonard S."/>
            <person name="Crouse K."/>
            <person name="Collura K."/>
            <person name="Kudrna D."/>
            <person name="Currie J."/>
            <person name="He R."/>
            <person name="Angelova A."/>
            <person name="Rajasekar S."/>
            <person name="Mueller T."/>
            <person name="Lomeli R."/>
            <person name="Scara G."/>
            <person name="Ko A."/>
            <person name="Delaney K."/>
            <person name="Wissotski M."/>
            <person name="Lopez G."/>
            <person name="Campos D."/>
            <person name="Braidotti M."/>
            <person name="Ashley E."/>
            <person name="Golser W."/>
            <person name="Kim H."/>
            <person name="Lee S."/>
            <person name="Lin J."/>
            <person name="Dujmic Z."/>
            <person name="Kim W."/>
            <person name="Talag J."/>
            <person name="Zuccolo A."/>
            <person name="Fan C."/>
            <person name="Sebastian A."/>
            <person name="Kramer M."/>
            <person name="Spiegel L."/>
            <person name="Nascimento L."/>
            <person name="Zutavern T."/>
            <person name="Miller B."/>
            <person name="Ambroise C."/>
            <person name="Muller S."/>
            <person name="Spooner W."/>
            <person name="Narechania A."/>
            <person name="Ren L."/>
            <person name="Wei S."/>
            <person name="Kumari S."/>
            <person name="Faga B."/>
            <person name="Levy M.J."/>
            <person name="McMahan L."/>
            <person name="Van Buren P."/>
            <person name="Vaughn M.W."/>
            <person name="Ying K."/>
            <person name="Yeh C.-T."/>
            <person name="Emrich S.J."/>
            <person name="Jia Y."/>
            <person name="Kalyanaraman A."/>
            <person name="Hsia A.-P."/>
            <person name="Barbazuk W.B."/>
            <person name="Baucom R.S."/>
            <person name="Brutnell T.P."/>
            <person name="Carpita N.C."/>
            <person name="Chaparro C."/>
            <person name="Chia J.-M."/>
            <person name="Deragon J.-M."/>
            <person name="Estill J.C."/>
            <person name="Fu Y."/>
            <person name="Jeddeloh J.A."/>
            <person name="Han Y."/>
            <person name="Lee H."/>
            <person name="Li P."/>
            <person name="Lisch D.R."/>
            <person name="Liu S."/>
            <person name="Liu Z."/>
            <person name="Nagel D.H."/>
            <person name="McCann M.C."/>
            <person name="SanMiguel P."/>
            <person name="Myers A.M."/>
            <person name="Nettleton D."/>
            <person name="Nguyen J."/>
            <person name="Penning B.W."/>
            <person name="Ponnala L."/>
            <person name="Schneider K.L."/>
            <person name="Schwartz D.C."/>
            <person name="Sharma A."/>
            <person name="Soderlund C."/>
            <person name="Springer N.M."/>
            <person name="Sun Q."/>
            <person name="Wang H."/>
            <person name="Waterman M."/>
            <person name="Westerman R."/>
            <person name="Wolfgruber T.K."/>
            <person name="Yang L."/>
            <person name="Yu Y."/>
            <person name="Zhang L."/>
            <person name="Zhou S."/>
            <person name="Zhu Q."/>
            <person name="Bennetzen J.L."/>
            <person name="Dawe R.K."/>
            <person name="Jiang J."/>
            <person name="Jiang N."/>
            <person name="Presting G.G."/>
            <person name="Wessler S.R."/>
            <person name="Aluru S."/>
            <person name="Martienssen R.A."/>
            <person name="Clifton S.W."/>
            <person name="McCombie W.R."/>
            <person name="Wing R.A."/>
            <person name="Wilson R.K."/>
        </authorList>
    </citation>
    <scope>NUCLEOTIDE SEQUENCE [LARGE SCALE GENOMIC DNA]</scope>
    <source>
        <strain evidence="2">cv. B73</strain>
    </source>
</reference>
<keyword evidence="2" id="KW-1185">Reference proteome</keyword>
<sequence length="92" mass="10662">MKINLYSFRTDVVVTIGERCLCWVDYYHVSDGDIIKLVYIITKEHPSPYPFTIETWTLVGIHQSRREKDVNLTMGASEFFNLFDNAAKSCLP</sequence>
<dbReference type="Gramene" id="Zm00001eb210130_T001">
    <property type="protein sequence ID" value="Zm00001eb210130_P001"/>
    <property type="gene ID" value="Zm00001eb210130"/>
</dbReference>
<organism evidence="1 2">
    <name type="scientific">Zea mays</name>
    <name type="common">Maize</name>
    <dbReference type="NCBI Taxonomy" id="4577"/>
    <lineage>
        <taxon>Eukaryota</taxon>
        <taxon>Viridiplantae</taxon>
        <taxon>Streptophyta</taxon>
        <taxon>Embryophyta</taxon>
        <taxon>Tracheophyta</taxon>
        <taxon>Spermatophyta</taxon>
        <taxon>Magnoliopsida</taxon>
        <taxon>Liliopsida</taxon>
        <taxon>Poales</taxon>
        <taxon>Poaceae</taxon>
        <taxon>PACMAD clade</taxon>
        <taxon>Panicoideae</taxon>
        <taxon>Andropogonodae</taxon>
        <taxon>Andropogoneae</taxon>
        <taxon>Tripsacinae</taxon>
        <taxon>Zea</taxon>
    </lineage>
</organism>
<dbReference type="InParanoid" id="A0A804P5P9"/>
<reference evidence="1" key="3">
    <citation type="submission" date="2021-05" db="UniProtKB">
        <authorList>
            <consortium name="EnsemblPlants"/>
        </authorList>
    </citation>
    <scope>IDENTIFICATION</scope>
    <source>
        <strain evidence="1">cv. B73</strain>
    </source>
</reference>
<dbReference type="AlphaFoldDB" id="A0A804P5P9"/>
<dbReference type="EnsemblPlants" id="Zm00001eb210130_T001">
    <property type="protein sequence ID" value="Zm00001eb210130_P001"/>
    <property type="gene ID" value="Zm00001eb210130"/>
</dbReference>
<protein>
    <submittedName>
        <fullName evidence="1">Uncharacterized protein</fullName>
    </submittedName>
</protein>
<dbReference type="Proteomes" id="UP000007305">
    <property type="component" value="Chromosome 4"/>
</dbReference>